<evidence type="ECO:0000259" key="1">
    <source>
        <dbReference type="Pfam" id="PF13304"/>
    </source>
</evidence>
<dbReference type="NCBIfam" id="NF047739">
    <property type="entry name" value="antiphage_MADS3"/>
    <property type="match status" value="1"/>
</dbReference>
<dbReference type="Gene3D" id="3.40.50.300">
    <property type="entry name" value="P-loop containing nucleotide triphosphate hydrolases"/>
    <property type="match status" value="2"/>
</dbReference>
<dbReference type="Pfam" id="PF13304">
    <property type="entry name" value="AAA_21"/>
    <property type="match status" value="1"/>
</dbReference>
<dbReference type="InterPro" id="IPR027417">
    <property type="entry name" value="P-loop_NTPase"/>
</dbReference>
<accession>A0A2D2DGT6</accession>
<protein>
    <submittedName>
        <fullName evidence="2">ATPase</fullName>
    </submittedName>
</protein>
<name>A0A2D2DGT6_9BURK</name>
<dbReference type="GO" id="GO:0016887">
    <property type="term" value="F:ATP hydrolysis activity"/>
    <property type="evidence" value="ECO:0007669"/>
    <property type="project" value="InterPro"/>
</dbReference>
<dbReference type="PIRSF" id="PIRSF029347">
    <property type="entry name" value="RecF"/>
    <property type="match status" value="1"/>
</dbReference>
<dbReference type="InterPro" id="IPR003959">
    <property type="entry name" value="ATPase_AAA_core"/>
</dbReference>
<dbReference type="PANTHER" id="PTHR40396:SF1">
    <property type="entry name" value="ATPASE AAA-TYPE CORE DOMAIN-CONTAINING PROTEIN"/>
    <property type="match status" value="1"/>
</dbReference>
<proteinExistence type="predicted"/>
<reference evidence="2" key="1">
    <citation type="submission" date="2017-10" db="EMBL/GenBank/DDBJ databases">
        <title>Massilia psychrophilum sp. nov., a novel purple-pigmented bacterium isolated from Tianshan glacier, Xinjiang Municipality, China.</title>
        <authorList>
            <person name="Wang H."/>
        </authorList>
    </citation>
    <scope>NUCLEOTIDE SEQUENCE [LARGE SCALE GENOMIC DNA]</scope>
    <source>
        <strain evidence="2">B2</strain>
    </source>
</reference>
<dbReference type="InterPro" id="IPR014555">
    <property type="entry name" value="RecF-like"/>
</dbReference>
<dbReference type="SUPFAM" id="SSF52540">
    <property type="entry name" value="P-loop containing nucleoside triphosphate hydrolases"/>
    <property type="match status" value="1"/>
</dbReference>
<organism evidence="2 3">
    <name type="scientific">Massilia violaceinigra</name>
    <dbReference type="NCBI Taxonomy" id="2045208"/>
    <lineage>
        <taxon>Bacteria</taxon>
        <taxon>Pseudomonadati</taxon>
        <taxon>Pseudomonadota</taxon>
        <taxon>Betaproteobacteria</taxon>
        <taxon>Burkholderiales</taxon>
        <taxon>Oxalobacteraceae</taxon>
        <taxon>Telluria group</taxon>
        <taxon>Massilia</taxon>
    </lineage>
</organism>
<dbReference type="KEGG" id="mass:CR152_06540"/>
<dbReference type="Proteomes" id="UP000229897">
    <property type="component" value="Chromosome"/>
</dbReference>
<dbReference type="AlphaFoldDB" id="A0A2D2DGT6"/>
<gene>
    <name evidence="2" type="ORF">CR152_06540</name>
</gene>
<dbReference type="PANTHER" id="PTHR40396">
    <property type="entry name" value="ATPASE-LIKE PROTEIN"/>
    <property type="match status" value="1"/>
</dbReference>
<sequence>MITRLEATRYRCFERLGVDVGEFRVLVGANGSGKTTLLDLPGLLGDLLDAKYVIDAFVPRRRKSSERKARASSLRELVFAGRGDDFSFAIEAKLPEAVQSRLVEGMFQRLSKAQRQKTQSALDIDKKRWPSHIRYELGLRVSEDRELHVVQEYLFVFPENFKPSRTEPGYQGVRVGERGSKGWRMILQREFGQTAEFTPEVPPPGARTRSTKVGIGNTLLAMPRMLFESEHEFPASRWLHSLLTTETVFLNPDWEEMRFACPPGQPKTITSDGRNAPWLALELMREGAPQDAGADYRSERYADWVAHVQTALPQVMDVEVREREDDHHAYFVVSYKGDFQVPSPGLSDGTLRILTLTLLPYLSKQPAILVTEEPENGIHPRAIEAVLQSLSSMYDSQVWVSSHSPVVLARAKLNQLLCARLANEGGVEMVAGTDHPRLQEWRGGIDLGSLFAAGVLG</sequence>
<dbReference type="GO" id="GO:0005524">
    <property type="term" value="F:ATP binding"/>
    <property type="evidence" value="ECO:0007669"/>
    <property type="project" value="InterPro"/>
</dbReference>
<dbReference type="RefSeq" id="WP_099874184.1">
    <property type="nucleotide sequence ID" value="NZ_CP024608.1"/>
</dbReference>
<dbReference type="OrthoDB" id="104167at2"/>
<keyword evidence="3" id="KW-1185">Reference proteome</keyword>
<dbReference type="EMBL" id="CP024608">
    <property type="protein sequence ID" value="ATQ74193.1"/>
    <property type="molecule type" value="Genomic_DNA"/>
</dbReference>
<feature type="domain" description="ATPase AAA-type core" evidence="1">
    <location>
        <begin position="308"/>
        <end position="409"/>
    </location>
</feature>
<evidence type="ECO:0000313" key="3">
    <source>
        <dbReference type="Proteomes" id="UP000229897"/>
    </source>
</evidence>
<evidence type="ECO:0000313" key="2">
    <source>
        <dbReference type="EMBL" id="ATQ74193.1"/>
    </source>
</evidence>